<reference evidence="2" key="1">
    <citation type="submission" date="2021-04" db="EMBL/GenBank/DDBJ databases">
        <authorList>
            <person name="Rodrigo-Torres L."/>
            <person name="Arahal R. D."/>
            <person name="Lucena T."/>
        </authorList>
    </citation>
    <scope>NUCLEOTIDE SEQUENCE</scope>
    <source>
        <strain evidence="2">CECT 9275</strain>
    </source>
</reference>
<organism evidence="2 3">
    <name type="scientific">Dyadobacter helix</name>
    <dbReference type="NCBI Taxonomy" id="2822344"/>
    <lineage>
        <taxon>Bacteria</taxon>
        <taxon>Pseudomonadati</taxon>
        <taxon>Bacteroidota</taxon>
        <taxon>Cytophagia</taxon>
        <taxon>Cytophagales</taxon>
        <taxon>Spirosomataceae</taxon>
        <taxon>Dyadobacter</taxon>
    </lineage>
</organism>
<dbReference type="Gene3D" id="3.90.1570.10">
    <property type="entry name" value="tt1808, chain A"/>
    <property type="match status" value="1"/>
</dbReference>
<name>A0A916J9I3_9BACT</name>
<evidence type="ECO:0000313" key="3">
    <source>
        <dbReference type="Proteomes" id="UP000680038"/>
    </source>
</evidence>
<accession>A0A916J9I3</accession>
<dbReference type="AlphaFoldDB" id="A0A916J9I3"/>
<dbReference type="EMBL" id="CAJRAF010000001">
    <property type="protein sequence ID" value="CAG4988855.1"/>
    <property type="molecule type" value="Genomic_DNA"/>
</dbReference>
<dbReference type="InterPro" id="IPR008538">
    <property type="entry name" value="Uma2"/>
</dbReference>
<evidence type="ECO:0000259" key="1">
    <source>
        <dbReference type="Pfam" id="PF05685"/>
    </source>
</evidence>
<proteinExistence type="predicted"/>
<dbReference type="InterPro" id="IPR012296">
    <property type="entry name" value="Nuclease_put_TT1808"/>
</dbReference>
<comment type="caution">
    <text evidence="2">The sequence shown here is derived from an EMBL/GenBank/DDBJ whole genome shotgun (WGS) entry which is preliminary data.</text>
</comment>
<keyword evidence="3" id="KW-1185">Reference proteome</keyword>
<sequence>MEAIVEKLYTLEEYFSFSESHEGRFEFVNGEIVEMSGESVTANQIAGNISYYLRGYLEEQPYIFVQNAVKLQVEAGKIFRIPDF</sequence>
<protein>
    <recommendedName>
        <fullName evidence="1">Putative restriction endonuclease domain-containing protein</fullName>
    </recommendedName>
</protein>
<dbReference type="Pfam" id="PF05685">
    <property type="entry name" value="Uma2"/>
    <property type="match status" value="1"/>
</dbReference>
<feature type="domain" description="Putative restriction endonuclease" evidence="1">
    <location>
        <begin position="11"/>
        <end position="83"/>
    </location>
</feature>
<gene>
    <name evidence="2" type="ORF">DYBT9275_00173</name>
</gene>
<dbReference type="Proteomes" id="UP000680038">
    <property type="component" value="Unassembled WGS sequence"/>
</dbReference>
<dbReference type="InterPro" id="IPR011335">
    <property type="entry name" value="Restrct_endonuc-II-like"/>
</dbReference>
<evidence type="ECO:0000313" key="2">
    <source>
        <dbReference type="EMBL" id="CAG4988855.1"/>
    </source>
</evidence>
<dbReference type="SUPFAM" id="SSF52980">
    <property type="entry name" value="Restriction endonuclease-like"/>
    <property type="match status" value="1"/>
</dbReference>
<dbReference type="CDD" id="cd06260">
    <property type="entry name" value="DUF820-like"/>
    <property type="match status" value="1"/>
</dbReference>
<dbReference type="RefSeq" id="WP_255573609.1">
    <property type="nucleotide sequence ID" value="NZ_CAJRAF010000001.1"/>
</dbReference>